<accession>A0A6G0YRY0</accession>
<dbReference type="GO" id="GO:0008757">
    <property type="term" value="F:S-adenosylmethionine-dependent methyltransferase activity"/>
    <property type="evidence" value="ECO:0007669"/>
    <property type="project" value="UniProtKB-ARBA"/>
</dbReference>
<keyword evidence="5" id="KW-0862">Zinc</keyword>
<dbReference type="Proteomes" id="UP000478052">
    <property type="component" value="Unassembled WGS sequence"/>
</dbReference>
<feature type="domain" description="C2H2-type" evidence="10">
    <location>
        <begin position="273"/>
        <end position="296"/>
    </location>
</feature>
<name>A0A6G0YRY0_APHCR</name>
<dbReference type="InterPro" id="IPR046341">
    <property type="entry name" value="SET_dom_sf"/>
</dbReference>
<evidence type="ECO:0000256" key="1">
    <source>
        <dbReference type="ARBA" id="ARBA00004123"/>
    </source>
</evidence>
<organism evidence="11 12">
    <name type="scientific">Aphis craccivora</name>
    <name type="common">Cowpea aphid</name>
    <dbReference type="NCBI Taxonomy" id="307492"/>
    <lineage>
        <taxon>Eukaryota</taxon>
        <taxon>Metazoa</taxon>
        <taxon>Ecdysozoa</taxon>
        <taxon>Arthropoda</taxon>
        <taxon>Hexapoda</taxon>
        <taxon>Insecta</taxon>
        <taxon>Pterygota</taxon>
        <taxon>Neoptera</taxon>
        <taxon>Paraneoptera</taxon>
        <taxon>Hemiptera</taxon>
        <taxon>Sternorrhyncha</taxon>
        <taxon>Aphidomorpha</taxon>
        <taxon>Aphidoidea</taxon>
        <taxon>Aphididae</taxon>
        <taxon>Aphidini</taxon>
        <taxon>Aphis</taxon>
        <taxon>Aphis</taxon>
    </lineage>
</organism>
<keyword evidence="8" id="KW-0539">Nucleus</keyword>
<dbReference type="OrthoDB" id="6077919at2759"/>
<evidence type="ECO:0000256" key="3">
    <source>
        <dbReference type="ARBA" id="ARBA00022737"/>
    </source>
</evidence>
<dbReference type="Pfam" id="PF00096">
    <property type="entry name" value="zf-C2H2"/>
    <property type="match status" value="2"/>
</dbReference>
<dbReference type="PROSITE" id="PS00028">
    <property type="entry name" value="ZINC_FINGER_C2H2_1"/>
    <property type="match status" value="3"/>
</dbReference>
<evidence type="ECO:0000256" key="6">
    <source>
        <dbReference type="ARBA" id="ARBA00023015"/>
    </source>
</evidence>
<keyword evidence="7" id="KW-0804">Transcription</keyword>
<dbReference type="AlphaFoldDB" id="A0A6G0YRY0"/>
<evidence type="ECO:0000259" key="10">
    <source>
        <dbReference type="PROSITE" id="PS50157"/>
    </source>
</evidence>
<dbReference type="SUPFAM" id="SSF82199">
    <property type="entry name" value="SET domain"/>
    <property type="match status" value="1"/>
</dbReference>
<evidence type="ECO:0000256" key="5">
    <source>
        <dbReference type="ARBA" id="ARBA00022833"/>
    </source>
</evidence>
<gene>
    <name evidence="11" type="ORF">FWK35_00008876</name>
</gene>
<keyword evidence="12" id="KW-1185">Reference proteome</keyword>
<feature type="domain" description="C2H2-type" evidence="10">
    <location>
        <begin position="244"/>
        <end position="266"/>
    </location>
</feature>
<reference evidence="11 12" key="1">
    <citation type="submission" date="2019-08" db="EMBL/GenBank/DDBJ databases">
        <title>Whole genome of Aphis craccivora.</title>
        <authorList>
            <person name="Voronova N.V."/>
            <person name="Shulinski R.S."/>
            <person name="Bandarenka Y.V."/>
            <person name="Zhorov D.G."/>
            <person name="Warner D."/>
        </authorList>
    </citation>
    <scope>NUCLEOTIDE SEQUENCE [LARGE SCALE GENOMIC DNA]</scope>
    <source>
        <strain evidence="11">180601</strain>
        <tissue evidence="11">Whole Body</tissue>
    </source>
</reference>
<dbReference type="SMART" id="SM00355">
    <property type="entry name" value="ZnF_C2H2"/>
    <property type="match status" value="4"/>
</dbReference>
<keyword evidence="3" id="KW-0677">Repeat</keyword>
<dbReference type="GO" id="GO:0001227">
    <property type="term" value="F:DNA-binding transcription repressor activity, RNA polymerase II-specific"/>
    <property type="evidence" value="ECO:0007669"/>
    <property type="project" value="TreeGrafter"/>
</dbReference>
<evidence type="ECO:0000256" key="4">
    <source>
        <dbReference type="ARBA" id="ARBA00022771"/>
    </source>
</evidence>
<dbReference type="GO" id="GO:0008170">
    <property type="term" value="F:N-methyltransferase activity"/>
    <property type="evidence" value="ECO:0007669"/>
    <property type="project" value="UniProtKB-ARBA"/>
</dbReference>
<evidence type="ECO:0000256" key="7">
    <source>
        <dbReference type="ARBA" id="ARBA00023163"/>
    </source>
</evidence>
<dbReference type="Gene3D" id="2.170.270.10">
    <property type="entry name" value="SET domain"/>
    <property type="match status" value="1"/>
</dbReference>
<evidence type="ECO:0000256" key="9">
    <source>
        <dbReference type="PROSITE-ProRule" id="PRU00042"/>
    </source>
</evidence>
<dbReference type="GO" id="GO:0005654">
    <property type="term" value="C:nucleoplasm"/>
    <property type="evidence" value="ECO:0007669"/>
    <property type="project" value="TreeGrafter"/>
</dbReference>
<dbReference type="PANTHER" id="PTHR24399:SF70">
    <property type="entry name" value="C2H2-TYPE DOMAIN-CONTAINING PROTEIN"/>
    <property type="match status" value="1"/>
</dbReference>
<evidence type="ECO:0000256" key="8">
    <source>
        <dbReference type="ARBA" id="ARBA00023242"/>
    </source>
</evidence>
<dbReference type="InterPro" id="IPR036236">
    <property type="entry name" value="Znf_C2H2_sf"/>
</dbReference>
<dbReference type="Pfam" id="PF00856">
    <property type="entry name" value="SET"/>
    <property type="match status" value="1"/>
</dbReference>
<dbReference type="PROSITE" id="PS50157">
    <property type="entry name" value="ZINC_FINGER_C2H2_2"/>
    <property type="match status" value="3"/>
</dbReference>
<protein>
    <recommendedName>
        <fullName evidence="10">C2H2-type domain-containing protein</fullName>
    </recommendedName>
</protein>
<proteinExistence type="predicted"/>
<dbReference type="Gene3D" id="3.30.160.60">
    <property type="entry name" value="Classic Zinc Finger"/>
    <property type="match status" value="2"/>
</dbReference>
<evidence type="ECO:0000313" key="11">
    <source>
        <dbReference type="EMBL" id="KAF0760290.1"/>
    </source>
</evidence>
<dbReference type="GO" id="GO:0008276">
    <property type="term" value="F:protein methyltransferase activity"/>
    <property type="evidence" value="ECO:0007669"/>
    <property type="project" value="UniProtKB-ARBA"/>
</dbReference>
<keyword evidence="6" id="KW-0805">Transcription regulation</keyword>
<dbReference type="InterPro" id="IPR013087">
    <property type="entry name" value="Znf_C2H2_type"/>
</dbReference>
<keyword evidence="2" id="KW-0479">Metal-binding</keyword>
<keyword evidence="4 9" id="KW-0863">Zinc-finger</keyword>
<comment type="caution">
    <text evidence="11">The sequence shown here is derived from an EMBL/GenBank/DDBJ whole genome shotgun (WGS) entry which is preliminary data.</text>
</comment>
<feature type="domain" description="C2H2-type" evidence="10">
    <location>
        <begin position="302"/>
        <end position="330"/>
    </location>
</feature>
<dbReference type="PANTHER" id="PTHR24399">
    <property type="entry name" value="ZINC FINGER AND BTB DOMAIN-CONTAINING"/>
    <property type="match status" value="1"/>
</dbReference>
<dbReference type="SUPFAM" id="SSF57667">
    <property type="entry name" value="beta-beta-alpha zinc fingers"/>
    <property type="match status" value="2"/>
</dbReference>
<evidence type="ECO:0000256" key="2">
    <source>
        <dbReference type="ARBA" id="ARBA00022723"/>
    </source>
</evidence>
<dbReference type="InterPro" id="IPR001214">
    <property type="entry name" value="SET_dom"/>
</dbReference>
<sequence length="333" mass="37657">MDQGPSTSSAVQHFGGVVVEPMNESRPLPTSDMDHEASLLCIVDDMCTRDILDRHLGFVTHKTQEETFATFSKKDLNYLNQQKMMYIDACAPSSCFTIERCAMFEEDGDVGAKVIAAKALKSGTVINEVCGRLVTVRESFLKPGRNDFSVVHSNYSKKSQLWLGPATYANHDCESNCDIHYLRSGVACLRTNRPIRGKLEGAYANTEPPLVAKSFLQCAHCLARFRFKSWLVRHLSRHVDIDNFSCGECGESFSRKSSLKRHAEGHDSLLKKFPCTLCPKFFTRKEDAAHHEKIVHLKLLTHKCIDCEMTFKSNKEMQYHHNRCHTGLKPFSC</sequence>
<comment type="subcellular location">
    <subcellularLocation>
        <location evidence="1">Nucleus</location>
    </subcellularLocation>
</comment>
<dbReference type="GO" id="GO:0008270">
    <property type="term" value="F:zinc ion binding"/>
    <property type="evidence" value="ECO:0007669"/>
    <property type="project" value="UniProtKB-KW"/>
</dbReference>
<dbReference type="EMBL" id="VUJU01002728">
    <property type="protein sequence ID" value="KAF0760290.1"/>
    <property type="molecule type" value="Genomic_DNA"/>
</dbReference>
<evidence type="ECO:0000313" key="12">
    <source>
        <dbReference type="Proteomes" id="UP000478052"/>
    </source>
</evidence>
<dbReference type="FunFam" id="3.30.160.60:FF:000100">
    <property type="entry name" value="Zinc finger 45-like"/>
    <property type="match status" value="1"/>
</dbReference>
<dbReference type="GO" id="GO:0000978">
    <property type="term" value="F:RNA polymerase II cis-regulatory region sequence-specific DNA binding"/>
    <property type="evidence" value="ECO:0007669"/>
    <property type="project" value="TreeGrafter"/>
</dbReference>